<dbReference type="InterPro" id="IPR000531">
    <property type="entry name" value="Beta-barrel_TonB"/>
</dbReference>
<keyword evidence="2 11" id="KW-0813">Transport</keyword>
<evidence type="ECO:0000256" key="5">
    <source>
        <dbReference type="ARBA" id="ARBA00022692"/>
    </source>
</evidence>
<dbReference type="Gene3D" id="2.40.170.20">
    <property type="entry name" value="TonB-dependent receptor, beta-barrel domain"/>
    <property type="match status" value="1"/>
</dbReference>
<evidence type="ECO:0000259" key="13">
    <source>
        <dbReference type="Pfam" id="PF00593"/>
    </source>
</evidence>
<organism evidence="15 16">
    <name type="scientific">Novosphingobium cyanobacteriorum</name>
    <dbReference type="NCBI Taxonomy" id="3024215"/>
    <lineage>
        <taxon>Bacteria</taxon>
        <taxon>Pseudomonadati</taxon>
        <taxon>Pseudomonadota</taxon>
        <taxon>Alphaproteobacteria</taxon>
        <taxon>Sphingomonadales</taxon>
        <taxon>Sphingomonadaceae</taxon>
        <taxon>Novosphingobium</taxon>
    </lineage>
</organism>
<evidence type="ECO:0000256" key="12">
    <source>
        <dbReference type="RuleBase" id="RU003357"/>
    </source>
</evidence>
<keyword evidence="10 11" id="KW-0998">Cell outer membrane</keyword>
<dbReference type="PROSITE" id="PS52016">
    <property type="entry name" value="TONB_DEPENDENT_REC_3"/>
    <property type="match status" value="1"/>
</dbReference>
<dbReference type="Pfam" id="PF07715">
    <property type="entry name" value="Plug"/>
    <property type="match status" value="1"/>
</dbReference>
<comment type="caution">
    <text evidence="15">The sequence shown here is derived from an EMBL/GenBank/DDBJ whole genome shotgun (WGS) entry which is preliminary data.</text>
</comment>
<keyword evidence="9 11" id="KW-0472">Membrane</keyword>
<accession>A0ABT6CIQ5</accession>
<dbReference type="RefSeq" id="WP_277277657.1">
    <property type="nucleotide sequence ID" value="NZ_JAROCY010000009.1"/>
</dbReference>
<dbReference type="Pfam" id="PF00593">
    <property type="entry name" value="TonB_dep_Rec_b-barrel"/>
    <property type="match status" value="1"/>
</dbReference>
<evidence type="ECO:0000256" key="2">
    <source>
        <dbReference type="ARBA" id="ARBA00022448"/>
    </source>
</evidence>
<protein>
    <submittedName>
        <fullName evidence="15">TonB-dependent receptor</fullName>
    </submittedName>
</protein>
<evidence type="ECO:0000259" key="14">
    <source>
        <dbReference type="Pfam" id="PF07715"/>
    </source>
</evidence>
<comment type="subcellular location">
    <subcellularLocation>
        <location evidence="1 11">Cell outer membrane</location>
        <topology evidence="1 11">Multi-pass membrane protein</topology>
    </subcellularLocation>
</comment>
<keyword evidence="5 11" id="KW-0812">Transmembrane</keyword>
<proteinExistence type="inferred from homology"/>
<evidence type="ECO:0000256" key="8">
    <source>
        <dbReference type="ARBA" id="ARBA00023077"/>
    </source>
</evidence>
<feature type="domain" description="TonB-dependent receptor plug" evidence="14">
    <location>
        <begin position="43"/>
        <end position="156"/>
    </location>
</feature>
<dbReference type="SUPFAM" id="SSF56935">
    <property type="entry name" value="Porins"/>
    <property type="match status" value="1"/>
</dbReference>
<dbReference type="InterPro" id="IPR039426">
    <property type="entry name" value="TonB-dep_rcpt-like"/>
</dbReference>
<keyword evidence="15" id="KW-0675">Receptor</keyword>
<keyword evidence="3 11" id="KW-1134">Transmembrane beta strand</keyword>
<evidence type="ECO:0000256" key="10">
    <source>
        <dbReference type="ARBA" id="ARBA00023237"/>
    </source>
</evidence>
<evidence type="ECO:0000313" key="15">
    <source>
        <dbReference type="EMBL" id="MDF8333702.1"/>
    </source>
</evidence>
<gene>
    <name evidence="15" type="ORF">POM99_10865</name>
</gene>
<dbReference type="EMBL" id="JAROCY010000009">
    <property type="protein sequence ID" value="MDF8333702.1"/>
    <property type="molecule type" value="Genomic_DNA"/>
</dbReference>
<evidence type="ECO:0000256" key="9">
    <source>
        <dbReference type="ARBA" id="ARBA00023136"/>
    </source>
</evidence>
<reference evidence="15 16" key="1">
    <citation type="submission" date="2023-03" db="EMBL/GenBank/DDBJ databases">
        <title>Novosphingobium cyanobacteriorum sp. nov., isolated from a eutrophic reservoir during the Microcystis bloom period.</title>
        <authorList>
            <person name="Kang M."/>
            <person name="Le V."/>
            <person name="Ko S.-R."/>
            <person name="Lee S.-A."/>
            <person name="Ahn C.-Y."/>
        </authorList>
    </citation>
    <scope>NUCLEOTIDE SEQUENCE [LARGE SCALE GENOMIC DNA]</scope>
    <source>
        <strain evidence="15 16">HBC54</strain>
    </source>
</reference>
<keyword evidence="4" id="KW-0410">Iron transport</keyword>
<dbReference type="PANTHER" id="PTHR32552">
    <property type="entry name" value="FERRICHROME IRON RECEPTOR-RELATED"/>
    <property type="match status" value="1"/>
</dbReference>
<keyword evidence="16" id="KW-1185">Reference proteome</keyword>
<evidence type="ECO:0000256" key="3">
    <source>
        <dbReference type="ARBA" id="ARBA00022452"/>
    </source>
</evidence>
<keyword evidence="7" id="KW-0406">Ion transport</keyword>
<comment type="similarity">
    <text evidence="11 12">Belongs to the TonB-dependent receptor family.</text>
</comment>
<dbReference type="InterPro" id="IPR012910">
    <property type="entry name" value="Plug_dom"/>
</dbReference>
<dbReference type="Proteomes" id="UP001222770">
    <property type="component" value="Unassembled WGS sequence"/>
</dbReference>
<evidence type="ECO:0000256" key="4">
    <source>
        <dbReference type="ARBA" id="ARBA00022496"/>
    </source>
</evidence>
<evidence type="ECO:0000256" key="1">
    <source>
        <dbReference type="ARBA" id="ARBA00004571"/>
    </source>
</evidence>
<evidence type="ECO:0000256" key="7">
    <source>
        <dbReference type="ARBA" id="ARBA00023065"/>
    </source>
</evidence>
<sequence length="764" mass="82346">MALTSAVALGTPAQAQSAGQAASDAAQQTGEIVVTATRQDEKLSKVPISVAAFTTESMDRQGVRNVNDIARITPGLNFTSDTFGAGTSTNISIRGISSGSGAATTGIYVDDVAIQIRSNAQTAFGTAFPRVFDLERVEVLRGPQGTLFGAGAQGGVVRFITPKPSLDATSIYGRAELATTRSGDPSYEAGIAAGFAVVPDKIGVRASAYYRRDGGWVDRKPFNVATPDNTEYYKNANDSDTLALRGAVTFKLGQVLSLTPSLYYQRIRNHDSGTLWGNLTNTGKGQFVNGYSLAQKANDRFLLPSLNLSADLGSVLLSAVTAYFDRKGRSIQDYTNLNTNFIFDTPYPFVPGWKAPGVAAARQKVFSQEVRLSSTDREAPIRWTVGAYYSRARQVESFKIEDQFTANIIPLEAIFGIGLTDGRYIFTSANDTVDKQWALFAQFDARPAPGLTATLGLRYSNTTFDYRRDLGGPLNYSGTGPETVTTTGIQKAKPFTPKFGLSYEIDDRNMVYASAAKGFRVGGVNPPLFASCQVQNYPATFAPDTTWSFEAGSKNRLFGGALQTDASVFHIRWNNIQQFILAGCAGNGFRDNIGGARSQGFDLQFTIRASQALQLSGSVGYVDAKYTKTVISDGVTFARSGDSLPGSPWQFAGNLDYTAGLSDRAKGYFHADVRYNSHNNGKLASYDDPTASGYDPNLQFDPAITEVNTRLGIRTGGVDASIFVNNLFDTAPLLGKSHDTQTSPLFYYSTVRPRTVGVTVSFRN</sequence>
<keyword evidence="6" id="KW-0408">Iron</keyword>
<evidence type="ECO:0000313" key="16">
    <source>
        <dbReference type="Proteomes" id="UP001222770"/>
    </source>
</evidence>
<keyword evidence="8 12" id="KW-0798">TonB box</keyword>
<dbReference type="PANTHER" id="PTHR32552:SF81">
    <property type="entry name" value="TONB-DEPENDENT OUTER MEMBRANE RECEPTOR"/>
    <property type="match status" value="1"/>
</dbReference>
<dbReference type="InterPro" id="IPR036942">
    <property type="entry name" value="Beta-barrel_TonB_sf"/>
</dbReference>
<evidence type="ECO:0000256" key="11">
    <source>
        <dbReference type="PROSITE-ProRule" id="PRU01360"/>
    </source>
</evidence>
<name>A0ABT6CIQ5_9SPHN</name>
<evidence type="ECO:0000256" key="6">
    <source>
        <dbReference type="ARBA" id="ARBA00023004"/>
    </source>
</evidence>
<feature type="domain" description="TonB-dependent receptor-like beta-barrel" evidence="13">
    <location>
        <begin position="268"/>
        <end position="727"/>
    </location>
</feature>